<organism evidence="2 3">
    <name type="scientific">Solanum tuberosum</name>
    <name type="common">Potato</name>
    <dbReference type="NCBI Taxonomy" id="4113"/>
    <lineage>
        <taxon>Eukaryota</taxon>
        <taxon>Viridiplantae</taxon>
        <taxon>Streptophyta</taxon>
        <taxon>Embryophyta</taxon>
        <taxon>Tracheophyta</taxon>
        <taxon>Spermatophyta</taxon>
        <taxon>Magnoliopsida</taxon>
        <taxon>eudicotyledons</taxon>
        <taxon>Gunneridae</taxon>
        <taxon>Pentapetalae</taxon>
        <taxon>asterids</taxon>
        <taxon>lamiids</taxon>
        <taxon>Solanales</taxon>
        <taxon>Solanaceae</taxon>
        <taxon>Solanoideae</taxon>
        <taxon>Solaneae</taxon>
        <taxon>Solanum</taxon>
    </lineage>
</organism>
<dbReference type="Gramene" id="PGSC0003DMT400090420">
    <property type="protein sequence ID" value="PGSC0003DMT400090420"/>
    <property type="gene ID" value="PGSC0003DMG400039991"/>
</dbReference>
<name>M1DKC6_SOLTU</name>
<dbReference type="HOGENOM" id="CLU_2007960_0_0_1"/>
<evidence type="ECO:0008006" key="4">
    <source>
        <dbReference type="Google" id="ProtNLM"/>
    </source>
</evidence>
<reference evidence="2" key="2">
    <citation type="submission" date="2015-06" db="UniProtKB">
        <authorList>
            <consortium name="EnsemblPlants"/>
        </authorList>
    </citation>
    <scope>IDENTIFICATION</scope>
    <source>
        <strain evidence="2">DM1-3 516 R44</strain>
    </source>
</reference>
<proteinExistence type="predicted"/>
<dbReference type="PaxDb" id="4113-PGSC0003DMT400090420"/>
<evidence type="ECO:0000313" key="3">
    <source>
        <dbReference type="Proteomes" id="UP000011115"/>
    </source>
</evidence>
<accession>M1DKC6</accession>
<keyword evidence="3" id="KW-1185">Reference proteome</keyword>
<evidence type="ECO:0000256" key="1">
    <source>
        <dbReference type="SAM" id="MobiDB-lite"/>
    </source>
</evidence>
<reference evidence="3" key="1">
    <citation type="journal article" date="2011" name="Nature">
        <title>Genome sequence and analysis of the tuber crop potato.</title>
        <authorList>
            <consortium name="The Potato Genome Sequencing Consortium"/>
        </authorList>
    </citation>
    <scope>NUCLEOTIDE SEQUENCE [LARGE SCALE GENOMIC DNA]</scope>
    <source>
        <strain evidence="3">cv. DM1-3 516 R44</strain>
    </source>
</reference>
<dbReference type="AlphaFoldDB" id="M1DKC6"/>
<dbReference type="InParanoid" id="M1DKC6"/>
<evidence type="ECO:0000313" key="2">
    <source>
        <dbReference type="EnsemblPlants" id="PGSC0003DMT400090420"/>
    </source>
</evidence>
<protein>
    <recommendedName>
        <fullName evidence="4">Integrase core domain containing protein</fullName>
    </recommendedName>
</protein>
<feature type="region of interest" description="Disordered" evidence="1">
    <location>
        <begin position="1"/>
        <end position="20"/>
    </location>
</feature>
<dbReference type="EnsemblPlants" id="PGSC0003DMT400090420">
    <property type="protein sequence ID" value="PGSC0003DMT400090420"/>
    <property type="gene ID" value="PGSC0003DMG400039991"/>
</dbReference>
<sequence length="124" mass="13441">MPHRRTSEYPREGEVHAGGTTTTELVEVTHISTFALADSTPDFGGFQTEMATLRVGVDALAASTASAPDPSPTEVGDEVLAALYGDVDTPRALRKRTLTFDDTIDGAEDWCTKNKERHKFEASQ</sequence>
<dbReference type="Proteomes" id="UP000011115">
    <property type="component" value="Unassembled WGS sequence"/>
</dbReference>
<feature type="compositionally biased region" description="Basic and acidic residues" evidence="1">
    <location>
        <begin position="1"/>
        <end position="15"/>
    </location>
</feature>